<sequence length="240" mass="26942">MLDRRLHAFEQSRCRHEGSDPTAAQTSDDALVFFLMNHKEDATIAPKVENDGETDMLVGIIVQSGDPLSLLAQISSTCLNLAHNCSRGTTTLREASSYSTSSALSTLGRLEQLMDRNRTNLAKLRHVTQVDFGDYPVCSWSSRPVKGMEYHGRSAEPVILDPEGFSLHSGHEVELLEGFMLETRKWALFDIANLHPYRDKLEDADAFHSIYLDKTLFASLKSDFEAYFAKRRGILNMLSN</sequence>
<name>A0AAN6TXD1_9PEZI</name>
<dbReference type="RefSeq" id="XP_062646278.1">
    <property type="nucleotide sequence ID" value="XM_062795669.1"/>
</dbReference>
<reference evidence="1" key="1">
    <citation type="journal article" date="2023" name="Mol. Phylogenet. Evol.">
        <title>Genome-scale phylogeny and comparative genomics of the fungal order Sordariales.</title>
        <authorList>
            <person name="Hensen N."/>
            <person name="Bonometti L."/>
            <person name="Westerberg I."/>
            <person name="Brannstrom I.O."/>
            <person name="Guillou S."/>
            <person name="Cros-Aarteil S."/>
            <person name="Calhoun S."/>
            <person name="Haridas S."/>
            <person name="Kuo A."/>
            <person name="Mondo S."/>
            <person name="Pangilinan J."/>
            <person name="Riley R."/>
            <person name="LaButti K."/>
            <person name="Andreopoulos B."/>
            <person name="Lipzen A."/>
            <person name="Chen C."/>
            <person name="Yan M."/>
            <person name="Daum C."/>
            <person name="Ng V."/>
            <person name="Clum A."/>
            <person name="Steindorff A."/>
            <person name="Ohm R.A."/>
            <person name="Martin F."/>
            <person name="Silar P."/>
            <person name="Natvig D.O."/>
            <person name="Lalanne C."/>
            <person name="Gautier V."/>
            <person name="Ament-Velasquez S.L."/>
            <person name="Kruys A."/>
            <person name="Hutchinson M.I."/>
            <person name="Powell A.J."/>
            <person name="Barry K."/>
            <person name="Miller A.N."/>
            <person name="Grigoriev I.V."/>
            <person name="Debuchy R."/>
            <person name="Gladieux P."/>
            <person name="Hiltunen Thoren M."/>
            <person name="Johannesson H."/>
        </authorList>
    </citation>
    <scope>NUCLEOTIDE SEQUENCE</scope>
    <source>
        <strain evidence="1">CBS 731.68</strain>
    </source>
</reference>
<dbReference type="Proteomes" id="UP001302602">
    <property type="component" value="Unassembled WGS sequence"/>
</dbReference>
<accession>A0AAN6TXD1</accession>
<reference evidence="1" key="2">
    <citation type="submission" date="2023-05" db="EMBL/GenBank/DDBJ databases">
        <authorList>
            <consortium name="Lawrence Berkeley National Laboratory"/>
            <person name="Steindorff A."/>
            <person name="Hensen N."/>
            <person name="Bonometti L."/>
            <person name="Westerberg I."/>
            <person name="Brannstrom I.O."/>
            <person name="Guillou S."/>
            <person name="Cros-Aarteil S."/>
            <person name="Calhoun S."/>
            <person name="Haridas S."/>
            <person name="Kuo A."/>
            <person name="Mondo S."/>
            <person name="Pangilinan J."/>
            <person name="Riley R."/>
            <person name="Labutti K."/>
            <person name="Andreopoulos B."/>
            <person name="Lipzen A."/>
            <person name="Chen C."/>
            <person name="Yanf M."/>
            <person name="Daum C."/>
            <person name="Ng V."/>
            <person name="Clum A."/>
            <person name="Ohm R."/>
            <person name="Martin F."/>
            <person name="Silar P."/>
            <person name="Natvig D."/>
            <person name="Lalanne C."/>
            <person name="Gautier V."/>
            <person name="Ament-Velasquez S.L."/>
            <person name="Kruys A."/>
            <person name="Hutchinson M.I."/>
            <person name="Powell A.J."/>
            <person name="Barry K."/>
            <person name="Miller A.N."/>
            <person name="Grigoriev I.V."/>
            <person name="Debuchy R."/>
            <person name="Gladieux P."/>
            <person name="Thoren M.H."/>
            <person name="Johannesson H."/>
        </authorList>
    </citation>
    <scope>NUCLEOTIDE SEQUENCE</scope>
    <source>
        <strain evidence="1">CBS 731.68</strain>
    </source>
</reference>
<evidence type="ECO:0000313" key="2">
    <source>
        <dbReference type="Proteomes" id="UP001302602"/>
    </source>
</evidence>
<evidence type="ECO:0000313" key="1">
    <source>
        <dbReference type="EMBL" id="KAK4122507.1"/>
    </source>
</evidence>
<organism evidence="1 2">
    <name type="scientific">Parathielavia appendiculata</name>
    <dbReference type="NCBI Taxonomy" id="2587402"/>
    <lineage>
        <taxon>Eukaryota</taxon>
        <taxon>Fungi</taxon>
        <taxon>Dikarya</taxon>
        <taxon>Ascomycota</taxon>
        <taxon>Pezizomycotina</taxon>
        <taxon>Sordariomycetes</taxon>
        <taxon>Sordariomycetidae</taxon>
        <taxon>Sordariales</taxon>
        <taxon>Chaetomiaceae</taxon>
        <taxon>Parathielavia</taxon>
    </lineage>
</organism>
<dbReference type="GeneID" id="87832437"/>
<keyword evidence="2" id="KW-1185">Reference proteome</keyword>
<gene>
    <name evidence="1" type="ORF">N657DRAFT_673027</name>
</gene>
<protein>
    <submittedName>
        <fullName evidence="1">Uncharacterized protein</fullName>
    </submittedName>
</protein>
<dbReference type="AlphaFoldDB" id="A0AAN6TXD1"/>
<proteinExistence type="predicted"/>
<comment type="caution">
    <text evidence="1">The sequence shown here is derived from an EMBL/GenBank/DDBJ whole genome shotgun (WGS) entry which is preliminary data.</text>
</comment>
<dbReference type="EMBL" id="MU853231">
    <property type="protein sequence ID" value="KAK4122507.1"/>
    <property type="molecule type" value="Genomic_DNA"/>
</dbReference>